<evidence type="ECO:0000313" key="3">
    <source>
        <dbReference type="Proteomes" id="UP000076476"/>
    </source>
</evidence>
<feature type="domain" description="SCP2" evidence="1">
    <location>
        <begin position="50"/>
        <end position="100"/>
    </location>
</feature>
<dbReference type="GeneID" id="301125159"/>
<evidence type="ECO:0000313" key="2">
    <source>
        <dbReference type="EMBL" id="KZN97356.1"/>
    </source>
</evidence>
<dbReference type="OrthoDB" id="9987272at2"/>
<dbReference type="Gene3D" id="3.30.1050.10">
    <property type="entry name" value="SCP2 sterol-binding domain"/>
    <property type="match status" value="1"/>
</dbReference>
<dbReference type="AlphaFoldDB" id="A0A165YQX7"/>
<dbReference type="RefSeq" id="WP_063386935.1">
    <property type="nucleotide sequence ID" value="NZ_LWBR01000010.1"/>
</dbReference>
<reference evidence="2 3" key="1">
    <citation type="submission" date="2016-04" db="EMBL/GenBank/DDBJ databases">
        <title>Draft genome sequence of Aeribacillus pallidus 8m3 from petroleum reservoir.</title>
        <authorList>
            <person name="Poltaraus A.B."/>
            <person name="Nazina T.N."/>
            <person name="Tourova T.P."/>
            <person name="Malakho S.M."/>
            <person name="Korshunova A.V."/>
            <person name="Sokolova D.S."/>
        </authorList>
    </citation>
    <scope>NUCLEOTIDE SEQUENCE [LARGE SCALE GENOMIC DNA]</scope>
    <source>
        <strain evidence="2 3">8m3</strain>
    </source>
</reference>
<dbReference type="InterPro" id="IPR036527">
    <property type="entry name" value="SCP2_sterol-bd_dom_sf"/>
</dbReference>
<keyword evidence="3" id="KW-1185">Reference proteome</keyword>
<protein>
    <recommendedName>
        <fullName evidence="1">SCP2 domain-containing protein</fullName>
    </recommendedName>
</protein>
<name>A0A165YQX7_9BACI</name>
<evidence type="ECO:0000259" key="1">
    <source>
        <dbReference type="Pfam" id="PF02036"/>
    </source>
</evidence>
<dbReference type="Proteomes" id="UP000076476">
    <property type="component" value="Unassembled WGS sequence"/>
</dbReference>
<gene>
    <name evidence="2" type="ORF">AZI98_03610</name>
</gene>
<dbReference type="SUPFAM" id="SSF55718">
    <property type="entry name" value="SCP-like"/>
    <property type="match status" value="1"/>
</dbReference>
<organism evidence="2 3">
    <name type="scientific">Aeribacillus pallidus</name>
    <dbReference type="NCBI Taxonomy" id="33936"/>
    <lineage>
        <taxon>Bacteria</taxon>
        <taxon>Bacillati</taxon>
        <taxon>Bacillota</taxon>
        <taxon>Bacilli</taxon>
        <taxon>Bacillales</taxon>
        <taxon>Bacillaceae</taxon>
        <taxon>Aeribacillus</taxon>
    </lineage>
</organism>
<dbReference type="InterPro" id="IPR003033">
    <property type="entry name" value="SCP2_sterol-bd_dom"/>
</dbReference>
<dbReference type="Pfam" id="PF02036">
    <property type="entry name" value="SCP2"/>
    <property type="match status" value="1"/>
</dbReference>
<dbReference type="STRING" id="33936.AZI98_03610"/>
<sequence length="104" mass="12114">MFDFLLEKANDHHFLKPLFPARPMFIAFEFGQSIYCYQLDLEGLRRVDGNIESIDVKIIGNEEQMEELITGQLKLQQLMKLKAVKVEGRFRDILRLESVLSLLA</sequence>
<comment type="caution">
    <text evidence="2">The sequence shown here is derived from an EMBL/GenBank/DDBJ whole genome shotgun (WGS) entry which is preliminary data.</text>
</comment>
<dbReference type="EMBL" id="LWBR01000010">
    <property type="protein sequence ID" value="KZN97356.1"/>
    <property type="molecule type" value="Genomic_DNA"/>
</dbReference>
<accession>A0A165YQX7</accession>
<proteinExistence type="predicted"/>